<feature type="region of interest" description="Disordered" evidence="1">
    <location>
        <begin position="1"/>
        <end position="21"/>
    </location>
</feature>
<gene>
    <name evidence="2" type="ORF">SSLN_LOCUS13275</name>
</gene>
<organism evidence="4">
    <name type="scientific">Schistocephalus solidus</name>
    <name type="common">Tapeworm</name>
    <dbReference type="NCBI Taxonomy" id="70667"/>
    <lineage>
        <taxon>Eukaryota</taxon>
        <taxon>Metazoa</taxon>
        <taxon>Spiralia</taxon>
        <taxon>Lophotrochozoa</taxon>
        <taxon>Platyhelminthes</taxon>
        <taxon>Cestoda</taxon>
        <taxon>Eucestoda</taxon>
        <taxon>Diphyllobothriidea</taxon>
        <taxon>Diphyllobothriidae</taxon>
        <taxon>Schistocephalus</taxon>
    </lineage>
</organism>
<dbReference type="AlphaFoldDB" id="A0A183T9X7"/>
<feature type="region of interest" description="Disordered" evidence="1">
    <location>
        <begin position="295"/>
        <end position="461"/>
    </location>
</feature>
<proteinExistence type="predicted"/>
<name>A0A183T9X7_SCHSO</name>
<dbReference type="Proteomes" id="UP000275846">
    <property type="component" value="Unassembled WGS sequence"/>
</dbReference>
<evidence type="ECO:0000313" key="4">
    <source>
        <dbReference type="WBParaSite" id="SSLN_0001377801-mRNA-1"/>
    </source>
</evidence>
<feature type="region of interest" description="Disordered" evidence="1">
    <location>
        <begin position="621"/>
        <end position="645"/>
    </location>
</feature>
<evidence type="ECO:0000313" key="3">
    <source>
        <dbReference type="Proteomes" id="UP000275846"/>
    </source>
</evidence>
<evidence type="ECO:0000313" key="2">
    <source>
        <dbReference type="EMBL" id="VDL99660.1"/>
    </source>
</evidence>
<sequence>MAETETYKGGQAAEQRSSLRNTSNARRYPVLLFHRRNNCGRLRQDDDKDKKDVKKQVMGKAGDVIKENRKFFSDDEMGKKIAELSKERVELFKDCHTSRRLGTHINEQKVSSVDVISLSPVIAHAVDFDHRLNWDGNEVVTTASTKQVQKFLEAWYSETDSINRHVDLDARYEDLYLNLFRAIPKVLNVHLRGNESDIEDGSKTPEGIAKRSMPVIGRQRIQMDAEETIANAKELWQMSGTPVGSRSNSLAPGDARRTLPLSGSSLDVKSAPAGEVAEYEVTVGRTAGIINQTEDQKLGVWDGDNERRGPENRLNGQGQNTEKDGETNSYTDSLTSQEGSRERSDHELRLIDNLSANKDRDDQRRPAIPMTTVEGLSYTGVRGPEDGSRNEGGSEAKSIQGGTVPRASSERSTTFRLPDIYPPLFRSPSDVAGSGGERRPDFRPNDRQFANQDQDDQRRSAIPIIQVEGLAYTGVRGPEDGRHNQGSSQKRSDEVGPVPRDASGQPIAFRRLEIITPYIQDSSGAEKTGPEEQRRPDFRPIDSQSGNQDGGDKRRSWIPLINFQRPSYTKVEGPQNGQRTASGSAARSSENGIAPREASGKPITFRLPVIPPSIRHTHDIAADVESGEKRPWKPEINQAWPKMPE</sequence>
<protein>
    <submittedName>
        <fullName evidence="4">ULP_PROTEASE domain-containing protein</fullName>
    </submittedName>
</protein>
<dbReference type="EMBL" id="UYSU01037959">
    <property type="protein sequence ID" value="VDL99660.1"/>
    <property type="molecule type" value="Genomic_DNA"/>
</dbReference>
<feature type="region of interest" description="Disordered" evidence="1">
    <location>
        <begin position="474"/>
        <end position="604"/>
    </location>
</feature>
<keyword evidence="3" id="KW-1185">Reference proteome</keyword>
<feature type="compositionally biased region" description="Basic and acidic residues" evidence="1">
    <location>
        <begin position="528"/>
        <end position="540"/>
    </location>
</feature>
<feature type="compositionally biased region" description="Basic and acidic residues" evidence="1">
    <location>
        <begin position="436"/>
        <end position="446"/>
    </location>
</feature>
<feature type="compositionally biased region" description="Polar residues" evidence="1">
    <location>
        <begin position="327"/>
        <end position="338"/>
    </location>
</feature>
<feature type="region of interest" description="Disordered" evidence="1">
    <location>
        <begin position="239"/>
        <end position="274"/>
    </location>
</feature>
<feature type="compositionally biased region" description="Polar residues" evidence="1">
    <location>
        <begin position="239"/>
        <end position="250"/>
    </location>
</feature>
<accession>A0A183T9X7</accession>
<feature type="compositionally biased region" description="Basic and acidic residues" evidence="1">
    <location>
        <begin position="621"/>
        <end position="633"/>
    </location>
</feature>
<reference evidence="4" key="1">
    <citation type="submission" date="2016-06" db="UniProtKB">
        <authorList>
            <consortium name="WormBaseParasite"/>
        </authorList>
    </citation>
    <scope>IDENTIFICATION</scope>
</reference>
<feature type="compositionally biased region" description="Basic and acidic residues" evidence="1">
    <location>
        <begin position="339"/>
        <end position="350"/>
    </location>
</feature>
<dbReference type="WBParaSite" id="SSLN_0001377801-mRNA-1">
    <property type="protein sequence ID" value="SSLN_0001377801-mRNA-1"/>
    <property type="gene ID" value="SSLN_0001377801"/>
</dbReference>
<feature type="compositionally biased region" description="Basic and acidic residues" evidence="1">
    <location>
        <begin position="383"/>
        <end position="394"/>
    </location>
</feature>
<evidence type="ECO:0000256" key="1">
    <source>
        <dbReference type="SAM" id="MobiDB-lite"/>
    </source>
</evidence>
<feature type="compositionally biased region" description="Polar residues" evidence="1">
    <location>
        <begin position="575"/>
        <end position="591"/>
    </location>
</feature>
<reference evidence="2 3" key="2">
    <citation type="submission" date="2018-11" db="EMBL/GenBank/DDBJ databases">
        <authorList>
            <consortium name="Pathogen Informatics"/>
        </authorList>
    </citation>
    <scope>NUCLEOTIDE SEQUENCE [LARGE SCALE GENOMIC DNA]</scope>
    <source>
        <strain evidence="2 3">NST_G2</strain>
    </source>
</reference>